<keyword evidence="1" id="KW-0472">Membrane</keyword>
<protein>
    <submittedName>
        <fullName evidence="2">Uncharacterized protein</fullName>
    </submittedName>
</protein>
<accession>A0A226QPS6</accession>
<dbReference type="EMBL" id="NDYL01000001">
    <property type="protein sequence ID" value="OXB93590.1"/>
    <property type="molecule type" value="Genomic_DNA"/>
</dbReference>
<evidence type="ECO:0000313" key="3">
    <source>
        <dbReference type="Proteomes" id="UP000198394"/>
    </source>
</evidence>
<gene>
    <name evidence="2" type="ORF">B9L23_00980</name>
</gene>
<evidence type="ECO:0000256" key="1">
    <source>
        <dbReference type="SAM" id="Phobius"/>
    </source>
</evidence>
<name>A0A226QPS6_9BACL</name>
<feature type="transmembrane region" description="Helical" evidence="1">
    <location>
        <begin position="57"/>
        <end position="77"/>
    </location>
</feature>
<keyword evidence="1" id="KW-1133">Transmembrane helix</keyword>
<reference evidence="2 3" key="1">
    <citation type="submission" date="2017-04" db="EMBL/GenBank/DDBJ databases">
        <title>The genome sequence of Parageobacillus galactosidasius DSM 18751.</title>
        <authorList>
            <person name="Ramaloko W.T."/>
            <person name="Koen N."/>
            <person name="Polliack S."/>
            <person name="Aliyu H."/>
            <person name="Lebre P."/>
            <person name="Mohr T."/>
            <person name="Oswald F."/>
            <person name="Zwick M."/>
            <person name="Neumann A."/>
            <person name="Syldatk C."/>
            <person name="Cowan D."/>
            <person name="De Maayer P."/>
        </authorList>
    </citation>
    <scope>NUCLEOTIDE SEQUENCE [LARGE SCALE GENOMIC DNA]</scope>
    <source>
        <strain evidence="2 3">DSM 18751</strain>
    </source>
</reference>
<organism evidence="2 3">
    <name type="scientific">Parageobacillus galactosidasius</name>
    <dbReference type="NCBI Taxonomy" id="883812"/>
    <lineage>
        <taxon>Bacteria</taxon>
        <taxon>Bacillati</taxon>
        <taxon>Bacillota</taxon>
        <taxon>Bacilli</taxon>
        <taxon>Bacillales</taxon>
        <taxon>Anoxybacillaceae</taxon>
        <taxon>Parageobacillus</taxon>
    </lineage>
</organism>
<evidence type="ECO:0000313" key="2">
    <source>
        <dbReference type="EMBL" id="OXB93590.1"/>
    </source>
</evidence>
<keyword evidence="3" id="KW-1185">Reference proteome</keyword>
<keyword evidence="1" id="KW-0812">Transmembrane</keyword>
<dbReference type="AlphaFoldDB" id="A0A226QPS6"/>
<comment type="caution">
    <text evidence="2">The sequence shown here is derived from an EMBL/GenBank/DDBJ whole genome shotgun (WGS) entry which is preliminary data.</text>
</comment>
<proteinExistence type="predicted"/>
<feature type="transmembrane region" description="Helical" evidence="1">
    <location>
        <begin position="23"/>
        <end position="45"/>
    </location>
</feature>
<dbReference type="Proteomes" id="UP000198394">
    <property type="component" value="Unassembled WGS sequence"/>
</dbReference>
<sequence>MINKITIGSPAPIRIQRLLGKSFIYEVVVVIILLSNTLCKGTIWLKNRRKTVIFSNVSVLNIIFLLFSHLIIMFSGLTKNKIPCILKFRIWLAVDKPLRLSKK</sequence>